<evidence type="ECO:0000259" key="2">
    <source>
        <dbReference type="PROSITE" id="PS51464"/>
    </source>
</evidence>
<comment type="similarity">
    <text evidence="1">Belongs to the SIS family. PHI subfamily.</text>
</comment>
<dbReference type="Gene3D" id="3.40.50.10490">
    <property type="entry name" value="Glucose-6-phosphate isomerase like protein, domain 1"/>
    <property type="match status" value="1"/>
</dbReference>
<feature type="domain" description="SIS" evidence="2">
    <location>
        <begin position="29"/>
        <end position="171"/>
    </location>
</feature>
<dbReference type="GO" id="GO:1901135">
    <property type="term" value="P:carbohydrate derivative metabolic process"/>
    <property type="evidence" value="ECO:0007669"/>
    <property type="project" value="InterPro"/>
</dbReference>
<protein>
    <submittedName>
        <fullName evidence="3">6-phospho-3-hexuloisomerase</fullName>
    </submittedName>
</protein>
<name>A0A3G2RAY7_9FIRM</name>
<dbReference type="SUPFAM" id="SSF53697">
    <property type="entry name" value="SIS domain"/>
    <property type="match status" value="1"/>
</dbReference>
<evidence type="ECO:0000256" key="1">
    <source>
        <dbReference type="ARBA" id="ARBA00009235"/>
    </source>
</evidence>
<evidence type="ECO:0000313" key="3">
    <source>
        <dbReference type="EMBL" id="AYO32178.1"/>
    </source>
</evidence>
<evidence type="ECO:0000313" key="4">
    <source>
        <dbReference type="Proteomes" id="UP000280960"/>
    </source>
</evidence>
<dbReference type="EMBL" id="CP033169">
    <property type="protein sequence ID" value="AYO32178.1"/>
    <property type="molecule type" value="Genomic_DNA"/>
</dbReference>
<dbReference type="GO" id="GO:0097367">
    <property type="term" value="F:carbohydrate derivative binding"/>
    <property type="evidence" value="ECO:0007669"/>
    <property type="project" value="InterPro"/>
</dbReference>
<organism evidence="3 4">
    <name type="scientific">Biomaibacter acetigenes</name>
    <dbReference type="NCBI Taxonomy" id="2316383"/>
    <lineage>
        <taxon>Bacteria</taxon>
        <taxon>Bacillati</taxon>
        <taxon>Bacillota</taxon>
        <taxon>Clostridia</taxon>
        <taxon>Thermosediminibacterales</taxon>
        <taxon>Tepidanaerobacteraceae</taxon>
        <taxon>Biomaibacter</taxon>
    </lineage>
</organism>
<dbReference type="KEGG" id="bacg:D2962_03510"/>
<dbReference type="PROSITE" id="PS51464">
    <property type="entry name" value="SIS"/>
    <property type="match status" value="1"/>
</dbReference>
<dbReference type="GO" id="GO:0016853">
    <property type="term" value="F:isomerase activity"/>
    <property type="evidence" value="ECO:0007669"/>
    <property type="project" value="UniProtKB-KW"/>
</dbReference>
<sequence>MKFAEYKNKILNEISLTLDAVSEEKVDELTEAIRSAGRIFVDGAGRSGYMMRCFAMRLMHIGFCTYFLGETVTPGAREKDILIIGSGSGETGSLVARAKKARKIGCKIAVITISGCCSLGSLADWVIEIPAPTAKIETEYKSIQPMGNLFEQALLLTCEIMIMKIMEKTGISSDEMFKNHANLE</sequence>
<dbReference type="PANTHER" id="PTHR43443:SF1">
    <property type="entry name" value="3-HEXULOSE-6-PHOSPHATE ISOMERASE"/>
    <property type="match status" value="1"/>
</dbReference>
<keyword evidence="3" id="KW-0413">Isomerase</keyword>
<keyword evidence="4" id="KW-1185">Reference proteome</keyword>
<dbReference type="NCBIfam" id="TIGR03127">
    <property type="entry name" value="RuMP_HxlB"/>
    <property type="match status" value="1"/>
</dbReference>
<accession>A0A3G2RAY7</accession>
<dbReference type="PANTHER" id="PTHR43443">
    <property type="entry name" value="3-HEXULOSE-6-PHOSPHATE ISOMERASE"/>
    <property type="match status" value="1"/>
</dbReference>
<dbReference type="Proteomes" id="UP000280960">
    <property type="component" value="Chromosome"/>
</dbReference>
<proteinExistence type="inferred from homology"/>
<dbReference type="InterPro" id="IPR046348">
    <property type="entry name" value="SIS_dom_sf"/>
</dbReference>
<dbReference type="Pfam" id="PF01380">
    <property type="entry name" value="SIS"/>
    <property type="match status" value="1"/>
</dbReference>
<dbReference type="InterPro" id="IPR001347">
    <property type="entry name" value="SIS_dom"/>
</dbReference>
<reference evidence="3 4" key="1">
    <citation type="submission" date="2018-10" db="EMBL/GenBank/DDBJ databases">
        <authorList>
            <person name="Zhang X."/>
        </authorList>
    </citation>
    <scope>NUCLEOTIDE SEQUENCE [LARGE SCALE GENOMIC DNA]</scope>
    <source>
        <strain evidence="3 4">SK-G1</strain>
    </source>
</reference>
<gene>
    <name evidence="3" type="primary">hxlB</name>
    <name evidence="3" type="ORF">D2962_03510</name>
</gene>
<dbReference type="InterPro" id="IPR017552">
    <property type="entry name" value="PHI/rmpB"/>
</dbReference>
<dbReference type="AlphaFoldDB" id="A0A3G2RAY7"/>
<dbReference type="CDD" id="cd05005">
    <property type="entry name" value="SIS_PHI"/>
    <property type="match status" value="1"/>
</dbReference>